<dbReference type="PANTHER" id="PTHR45566">
    <property type="entry name" value="HTH-TYPE TRANSCRIPTIONAL REGULATOR YHJB-RELATED"/>
    <property type="match status" value="1"/>
</dbReference>
<dbReference type="SMART" id="SM00421">
    <property type="entry name" value="HTH_LUXR"/>
    <property type="match status" value="1"/>
</dbReference>
<dbReference type="Gene3D" id="3.40.50.2300">
    <property type="match status" value="1"/>
</dbReference>
<proteinExistence type="predicted"/>
<dbReference type="PROSITE" id="PS50110">
    <property type="entry name" value="RESPONSE_REGULATORY"/>
    <property type="match status" value="1"/>
</dbReference>
<dbReference type="EMBL" id="JAPNOA010000003">
    <property type="protein sequence ID" value="MCY0963685.1"/>
    <property type="molecule type" value="Genomic_DNA"/>
</dbReference>
<dbReference type="InterPro" id="IPR051015">
    <property type="entry name" value="EvgA-like"/>
</dbReference>
<evidence type="ECO:0000256" key="1">
    <source>
        <dbReference type="ARBA" id="ARBA00022553"/>
    </source>
</evidence>
<sequence length="240" mass="26630">MTEKTPASSQLTEGDAVSYRLLIADDHPLFREAIADVIRNRYPDADILEAENLEAAAALAEDNEELDLILLDLNMPGMNGLNGLIQLRNESPTIPVVIISAEEEKSVVLQAMTYGAVGFIIKSLPREKMTQALEQVLAGQVYLPSDVIRASDDGRSRTKRIQEENQIPPEMLNSLTRRQLLVLERMANGESNKQIAYNLSIAETTVKAHVSAILRKLGVHNRIQAVLAASNVDFNQYLRR</sequence>
<reference evidence="6" key="1">
    <citation type="submission" date="2022-11" db="EMBL/GenBank/DDBJ databases">
        <title>Parathalassolutuus dongxingensis gen. nov., sp. nov., a novel member of family Oceanospirillaceae isolated from a coastal shrimp pond in Guangxi, China.</title>
        <authorList>
            <person name="Chen H."/>
        </authorList>
    </citation>
    <scope>NUCLEOTIDE SEQUENCE</scope>
    <source>
        <strain evidence="6">G-43</strain>
    </source>
</reference>
<dbReference type="SMART" id="SM00448">
    <property type="entry name" value="REC"/>
    <property type="match status" value="1"/>
</dbReference>
<evidence type="ECO:0000259" key="4">
    <source>
        <dbReference type="PROSITE" id="PS50043"/>
    </source>
</evidence>
<dbReference type="PANTHER" id="PTHR45566:SF1">
    <property type="entry name" value="HTH-TYPE TRANSCRIPTIONAL REGULATOR YHJB-RELATED"/>
    <property type="match status" value="1"/>
</dbReference>
<protein>
    <submittedName>
        <fullName evidence="6">Response regulator transcription factor</fullName>
    </submittedName>
</protein>
<dbReference type="GO" id="GO:0000160">
    <property type="term" value="P:phosphorelay signal transduction system"/>
    <property type="evidence" value="ECO:0007669"/>
    <property type="project" value="InterPro"/>
</dbReference>
<comment type="caution">
    <text evidence="6">The sequence shown here is derived from an EMBL/GenBank/DDBJ whole genome shotgun (WGS) entry which is preliminary data.</text>
</comment>
<feature type="domain" description="Response regulatory" evidence="5">
    <location>
        <begin position="20"/>
        <end position="137"/>
    </location>
</feature>
<evidence type="ECO:0000256" key="3">
    <source>
        <dbReference type="PROSITE-ProRule" id="PRU00169"/>
    </source>
</evidence>
<dbReference type="AlphaFoldDB" id="A0A9X3EBH9"/>
<dbReference type="Pfam" id="PF00072">
    <property type="entry name" value="Response_reg"/>
    <property type="match status" value="1"/>
</dbReference>
<feature type="domain" description="HTH luxR-type" evidence="4">
    <location>
        <begin position="168"/>
        <end position="233"/>
    </location>
</feature>
<organism evidence="6 7">
    <name type="scientific">Parathalassolituus penaei</name>
    <dbReference type="NCBI Taxonomy" id="2997323"/>
    <lineage>
        <taxon>Bacteria</taxon>
        <taxon>Pseudomonadati</taxon>
        <taxon>Pseudomonadota</taxon>
        <taxon>Gammaproteobacteria</taxon>
        <taxon>Oceanospirillales</taxon>
        <taxon>Oceanospirillaceae</taxon>
        <taxon>Parathalassolituus</taxon>
    </lineage>
</organism>
<keyword evidence="7" id="KW-1185">Reference proteome</keyword>
<dbReference type="InterPro" id="IPR001789">
    <property type="entry name" value="Sig_transdc_resp-reg_receiver"/>
</dbReference>
<accession>A0A9X3EBH9</accession>
<dbReference type="CDD" id="cd06170">
    <property type="entry name" value="LuxR_C_like"/>
    <property type="match status" value="1"/>
</dbReference>
<keyword evidence="2" id="KW-0238">DNA-binding</keyword>
<evidence type="ECO:0000313" key="7">
    <source>
        <dbReference type="Proteomes" id="UP001150830"/>
    </source>
</evidence>
<evidence type="ECO:0000313" key="6">
    <source>
        <dbReference type="EMBL" id="MCY0963685.1"/>
    </source>
</evidence>
<dbReference type="CDD" id="cd17535">
    <property type="entry name" value="REC_NarL-like"/>
    <property type="match status" value="1"/>
</dbReference>
<evidence type="ECO:0000256" key="2">
    <source>
        <dbReference type="ARBA" id="ARBA00023125"/>
    </source>
</evidence>
<dbReference type="GO" id="GO:0006355">
    <property type="term" value="P:regulation of DNA-templated transcription"/>
    <property type="evidence" value="ECO:0007669"/>
    <property type="project" value="InterPro"/>
</dbReference>
<dbReference type="InterPro" id="IPR016032">
    <property type="entry name" value="Sig_transdc_resp-reg_C-effctor"/>
</dbReference>
<name>A0A9X3EBH9_9GAMM</name>
<dbReference type="SUPFAM" id="SSF46894">
    <property type="entry name" value="C-terminal effector domain of the bipartite response regulators"/>
    <property type="match status" value="1"/>
</dbReference>
<dbReference type="InterPro" id="IPR011006">
    <property type="entry name" value="CheY-like_superfamily"/>
</dbReference>
<dbReference type="RefSeq" id="WP_283171939.1">
    <property type="nucleotide sequence ID" value="NZ_JAPNOA010000003.1"/>
</dbReference>
<keyword evidence="1 3" id="KW-0597">Phosphoprotein</keyword>
<dbReference type="PROSITE" id="PS00622">
    <property type="entry name" value="HTH_LUXR_1"/>
    <property type="match status" value="1"/>
</dbReference>
<dbReference type="SUPFAM" id="SSF52172">
    <property type="entry name" value="CheY-like"/>
    <property type="match status" value="1"/>
</dbReference>
<dbReference type="PROSITE" id="PS50043">
    <property type="entry name" value="HTH_LUXR_2"/>
    <property type="match status" value="1"/>
</dbReference>
<dbReference type="Proteomes" id="UP001150830">
    <property type="component" value="Unassembled WGS sequence"/>
</dbReference>
<dbReference type="Pfam" id="PF00196">
    <property type="entry name" value="GerE"/>
    <property type="match status" value="1"/>
</dbReference>
<dbReference type="InterPro" id="IPR000792">
    <property type="entry name" value="Tscrpt_reg_LuxR_C"/>
</dbReference>
<dbReference type="InterPro" id="IPR058245">
    <property type="entry name" value="NreC/VraR/RcsB-like_REC"/>
</dbReference>
<gene>
    <name evidence="6" type="ORF">OUO13_00585</name>
</gene>
<dbReference type="GO" id="GO:0003677">
    <property type="term" value="F:DNA binding"/>
    <property type="evidence" value="ECO:0007669"/>
    <property type="project" value="UniProtKB-KW"/>
</dbReference>
<evidence type="ECO:0000259" key="5">
    <source>
        <dbReference type="PROSITE" id="PS50110"/>
    </source>
</evidence>
<feature type="modified residue" description="4-aspartylphosphate" evidence="3">
    <location>
        <position position="72"/>
    </location>
</feature>
<dbReference type="PRINTS" id="PR00038">
    <property type="entry name" value="HTHLUXR"/>
</dbReference>